<protein>
    <recommendedName>
        <fullName evidence="4">Dihydrolipoamide dehydrogenase</fullName>
    </recommendedName>
</protein>
<sequence length="166" mass="18554">MKKIFLLLCFTTILFASCSNDDDTDFDTIGSTFEITTTFNAANNFAIEAIVPNNIDVFDSDVALVYVLDPIRSAAEQADVWEPLPRTLFFDGGGFAQYQFNFIFDAQLNIASIEIFLESDDLNALDSDITDNQDFRIVIVPSSFAENTNVDLKDFKAVQSALKLEF</sequence>
<dbReference type="RefSeq" id="WP_324180578.1">
    <property type="nucleotide sequence ID" value="NZ_BAABAW010000006.1"/>
</dbReference>
<accession>A0ABU5ZXF7</accession>
<organism evidence="2 3">
    <name type="scientific">Aquimarina gracilis</name>
    <dbReference type="NCBI Taxonomy" id="874422"/>
    <lineage>
        <taxon>Bacteria</taxon>
        <taxon>Pseudomonadati</taxon>
        <taxon>Bacteroidota</taxon>
        <taxon>Flavobacteriia</taxon>
        <taxon>Flavobacteriales</taxon>
        <taxon>Flavobacteriaceae</taxon>
        <taxon>Aquimarina</taxon>
    </lineage>
</organism>
<evidence type="ECO:0008006" key="4">
    <source>
        <dbReference type="Google" id="ProtNLM"/>
    </source>
</evidence>
<gene>
    <name evidence="2" type="ORF">U6A24_13810</name>
</gene>
<reference evidence="2 3" key="1">
    <citation type="journal article" date="2013" name="Int. J. Syst. Evol. Microbiol.">
        <title>Aquimarina gracilis sp. nov., isolated from the gut microflora of a mussel, Mytilus coruscus, and emended description of Aquimarina spongiae.</title>
        <authorList>
            <person name="Park S.C."/>
            <person name="Choe H.N."/>
            <person name="Baik K.S."/>
            <person name="Seong C.N."/>
        </authorList>
    </citation>
    <scope>NUCLEOTIDE SEQUENCE [LARGE SCALE GENOMIC DNA]</scope>
    <source>
        <strain evidence="2 3">PSC32</strain>
    </source>
</reference>
<dbReference type="Proteomes" id="UP001327027">
    <property type="component" value="Unassembled WGS sequence"/>
</dbReference>
<dbReference type="EMBL" id="JAYKLX010000006">
    <property type="protein sequence ID" value="MEB3346549.1"/>
    <property type="molecule type" value="Genomic_DNA"/>
</dbReference>
<dbReference type="PROSITE" id="PS51257">
    <property type="entry name" value="PROKAR_LIPOPROTEIN"/>
    <property type="match status" value="1"/>
</dbReference>
<evidence type="ECO:0000256" key="1">
    <source>
        <dbReference type="SAM" id="SignalP"/>
    </source>
</evidence>
<keyword evidence="1" id="KW-0732">Signal</keyword>
<name>A0ABU5ZXF7_9FLAO</name>
<feature type="chain" id="PRO_5047259613" description="Dihydrolipoamide dehydrogenase" evidence="1">
    <location>
        <begin position="22"/>
        <end position="166"/>
    </location>
</feature>
<feature type="signal peptide" evidence="1">
    <location>
        <begin position="1"/>
        <end position="21"/>
    </location>
</feature>
<evidence type="ECO:0000313" key="3">
    <source>
        <dbReference type="Proteomes" id="UP001327027"/>
    </source>
</evidence>
<proteinExistence type="predicted"/>
<evidence type="ECO:0000313" key="2">
    <source>
        <dbReference type="EMBL" id="MEB3346549.1"/>
    </source>
</evidence>
<keyword evidence="3" id="KW-1185">Reference proteome</keyword>
<comment type="caution">
    <text evidence="2">The sequence shown here is derived from an EMBL/GenBank/DDBJ whole genome shotgun (WGS) entry which is preliminary data.</text>
</comment>